<gene>
    <name evidence="5" type="ORF">JOF34_000064</name>
</gene>
<dbReference type="SMART" id="SM01005">
    <property type="entry name" value="Ala_racemase_C"/>
    <property type="match status" value="1"/>
</dbReference>
<organism evidence="5 6">
    <name type="scientific">Microbacterium amylolyticum</name>
    <dbReference type="NCBI Taxonomy" id="936337"/>
    <lineage>
        <taxon>Bacteria</taxon>
        <taxon>Bacillati</taxon>
        <taxon>Actinomycetota</taxon>
        <taxon>Actinomycetes</taxon>
        <taxon>Micrococcales</taxon>
        <taxon>Microbacteriaceae</taxon>
        <taxon>Microbacterium</taxon>
    </lineage>
</organism>
<dbReference type="Gene3D" id="3.20.20.10">
    <property type="entry name" value="Alanine racemase"/>
    <property type="match status" value="1"/>
</dbReference>
<dbReference type="InterPro" id="IPR011079">
    <property type="entry name" value="Ala_racemase_C"/>
</dbReference>
<dbReference type="Proteomes" id="UP001519362">
    <property type="component" value="Unassembled WGS sequence"/>
</dbReference>
<comment type="cofactor">
    <cofactor evidence="1">
        <name>pyridoxal 5'-phosphate</name>
        <dbReference type="ChEBI" id="CHEBI:597326"/>
    </cofactor>
</comment>
<dbReference type="InterPro" id="IPR000821">
    <property type="entry name" value="Ala_racemase"/>
</dbReference>
<dbReference type="SUPFAM" id="SSF50621">
    <property type="entry name" value="Alanine racemase C-terminal domain-like"/>
    <property type="match status" value="1"/>
</dbReference>
<evidence type="ECO:0000259" key="4">
    <source>
        <dbReference type="SMART" id="SM01005"/>
    </source>
</evidence>
<reference evidence="5 6" key="1">
    <citation type="submission" date="2021-03" db="EMBL/GenBank/DDBJ databases">
        <title>Sequencing the genomes of 1000 actinobacteria strains.</title>
        <authorList>
            <person name="Klenk H.-P."/>
        </authorList>
    </citation>
    <scope>NUCLEOTIDE SEQUENCE [LARGE SCALE GENOMIC DNA]</scope>
    <source>
        <strain evidence="5 6">DSM 24221</strain>
    </source>
</reference>
<evidence type="ECO:0000256" key="1">
    <source>
        <dbReference type="ARBA" id="ARBA00001933"/>
    </source>
</evidence>
<dbReference type="Gene3D" id="2.40.37.10">
    <property type="entry name" value="Lyase, Ornithine Decarboxylase, Chain A, domain 1"/>
    <property type="match status" value="1"/>
</dbReference>
<keyword evidence="2" id="KW-0663">Pyridoxal phosphate</keyword>
<evidence type="ECO:0000256" key="3">
    <source>
        <dbReference type="ARBA" id="ARBA00023235"/>
    </source>
</evidence>
<dbReference type="Pfam" id="PF01168">
    <property type="entry name" value="Ala_racemase_N"/>
    <property type="match status" value="1"/>
</dbReference>
<dbReference type="EMBL" id="JAGIOL010000001">
    <property type="protein sequence ID" value="MBP2435478.1"/>
    <property type="molecule type" value="Genomic_DNA"/>
</dbReference>
<protein>
    <submittedName>
        <fullName evidence="5">Alanine racemase</fullName>
        <ecNumber evidence="5">5.1.1.1</ecNumber>
    </submittedName>
</protein>
<dbReference type="PANTHER" id="PTHR30511:SF0">
    <property type="entry name" value="ALANINE RACEMASE, CATABOLIC-RELATED"/>
    <property type="match status" value="1"/>
</dbReference>
<dbReference type="PANTHER" id="PTHR30511">
    <property type="entry name" value="ALANINE RACEMASE"/>
    <property type="match status" value="1"/>
</dbReference>
<keyword evidence="3 5" id="KW-0413">Isomerase</keyword>
<evidence type="ECO:0000313" key="5">
    <source>
        <dbReference type="EMBL" id="MBP2435478.1"/>
    </source>
</evidence>
<dbReference type="EC" id="5.1.1.1" evidence="5"/>
<accession>A0ABS4ZDW4</accession>
<dbReference type="InterPro" id="IPR009006">
    <property type="entry name" value="Ala_racemase/Decarboxylase_C"/>
</dbReference>
<sequence>MSAELIIDLAQLRTNVAAVRERMAPAEVLVVIKDDAYAQGVEPIVQAAYEAGARWFGGMDLPSSLRARRTAGEDARVLAWMTVSAPEAAEALEGGLELGVGDVDYLERVATVADDTGIVARVHLKIDTGLHRNGVRPEHWDNFCRRAYALERAGCLRVVGIWSHIAEASDAEDDVSRAEFDRAVDVAKSVGLEPEVRHLAASAAAWHRPEFRYDLTRIGAFCFGIRSEGGPDISEIAPIATLVARVSHVSADDVTIAIGSADGLASSLAGRSHVSTPVGPRGIISVETFETRIEGWRDANVDDVVIVFGPGTRGEMTPTDVGEAIGTVGEEPLLRVSPLVPRRYVP</sequence>
<dbReference type="GO" id="GO:0008784">
    <property type="term" value="F:alanine racemase activity"/>
    <property type="evidence" value="ECO:0007669"/>
    <property type="project" value="UniProtKB-EC"/>
</dbReference>
<dbReference type="PRINTS" id="PR00992">
    <property type="entry name" value="ALARACEMASE"/>
</dbReference>
<comment type="caution">
    <text evidence="5">The sequence shown here is derived from an EMBL/GenBank/DDBJ whole genome shotgun (WGS) entry which is preliminary data.</text>
</comment>
<evidence type="ECO:0000313" key="6">
    <source>
        <dbReference type="Proteomes" id="UP001519362"/>
    </source>
</evidence>
<dbReference type="Pfam" id="PF00842">
    <property type="entry name" value="Ala_racemase_C"/>
    <property type="match status" value="1"/>
</dbReference>
<proteinExistence type="predicted"/>
<dbReference type="InterPro" id="IPR001608">
    <property type="entry name" value="Ala_racemase_N"/>
</dbReference>
<keyword evidence="6" id="KW-1185">Reference proteome</keyword>
<dbReference type="RefSeq" id="WP_165132694.1">
    <property type="nucleotide sequence ID" value="NZ_CP049253.1"/>
</dbReference>
<name>A0ABS4ZDW4_9MICO</name>
<dbReference type="InterPro" id="IPR029066">
    <property type="entry name" value="PLP-binding_barrel"/>
</dbReference>
<evidence type="ECO:0000256" key="2">
    <source>
        <dbReference type="ARBA" id="ARBA00022898"/>
    </source>
</evidence>
<dbReference type="SUPFAM" id="SSF51419">
    <property type="entry name" value="PLP-binding barrel"/>
    <property type="match status" value="1"/>
</dbReference>
<feature type="domain" description="Alanine racemase C-terminal" evidence="4">
    <location>
        <begin position="239"/>
        <end position="345"/>
    </location>
</feature>